<proteinExistence type="predicted"/>
<keyword evidence="3" id="KW-0472">Membrane</keyword>
<evidence type="ECO:0000313" key="6">
    <source>
        <dbReference type="Proteomes" id="UP001146351"/>
    </source>
</evidence>
<evidence type="ECO:0000256" key="2">
    <source>
        <dbReference type="SAM" id="MobiDB-lite"/>
    </source>
</evidence>
<evidence type="ECO:0000256" key="3">
    <source>
        <dbReference type="SAM" id="Phobius"/>
    </source>
</evidence>
<feature type="compositionally biased region" description="Basic and acidic residues" evidence="2">
    <location>
        <begin position="345"/>
        <end position="359"/>
    </location>
</feature>
<organism evidence="5 6">
    <name type="scientific">Penicillium capsulatum</name>
    <dbReference type="NCBI Taxonomy" id="69766"/>
    <lineage>
        <taxon>Eukaryota</taxon>
        <taxon>Fungi</taxon>
        <taxon>Dikarya</taxon>
        <taxon>Ascomycota</taxon>
        <taxon>Pezizomycotina</taxon>
        <taxon>Eurotiomycetes</taxon>
        <taxon>Eurotiomycetidae</taxon>
        <taxon>Eurotiales</taxon>
        <taxon>Aspergillaceae</taxon>
        <taxon>Penicillium</taxon>
    </lineage>
</organism>
<dbReference type="InterPro" id="IPR029130">
    <property type="entry name" value="Acid_ceramidase_N"/>
</dbReference>
<keyword evidence="3" id="KW-1133">Transmembrane helix</keyword>
<feature type="domain" description="Acid ceramidase N-terminal" evidence="4">
    <location>
        <begin position="13"/>
        <end position="71"/>
    </location>
</feature>
<dbReference type="Pfam" id="PF15508">
    <property type="entry name" value="NAAA-beta"/>
    <property type="match status" value="1"/>
</dbReference>
<dbReference type="Proteomes" id="UP001146351">
    <property type="component" value="Unassembled WGS sequence"/>
</dbReference>
<dbReference type="EC" id="3.5.1.23" evidence="1"/>
<keyword evidence="6" id="KW-1185">Reference proteome</keyword>
<feature type="transmembrane region" description="Helical" evidence="3">
    <location>
        <begin position="50"/>
        <end position="71"/>
    </location>
</feature>
<comment type="caution">
    <text evidence="5">The sequence shown here is derived from an EMBL/GenBank/DDBJ whole genome shotgun (WGS) entry which is preliminary data.</text>
</comment>
<dbReference type="OrthoDB" id="5273684at2759"/>
<dbReference type="PANTHER" id="PTHR28583:SF1">
    <property type="entry name" value="ACID CERAMIDASE"/>
    <property type="match status" value="1"/>
</dbReference>
<sequence>MSGVPAPHPRVDTPPVFRINLSLPPVERYVELAQLYRDRLRAVRGLFDELVISIFPKILLGLIHWLLWLFLCTLYTTDETEEVRGISAVTGIDLYLLVFFNTVVDLLMGCTSGGARVRNFNGSIQMLHFRTLDWAMDPLRDLIVQLEFYRDTEPDKTLATSVTYVGFVGVLTAVRKDLSVSINFRPVHDKKHNFAFYFNHLLVLLGRGQSISSRLRDCILPSSENIPPPTLGDIVDNVPKMSTTAAYLIFCDGSTTVIMEKDFKTAVVRSSASFIVVTNHDYEPDAASPGTTAEKKSGNHIVLSLKHSLTELHEESTERWECMQGKWNHEVREMQRILQLKRNSAGEHLKHEEQREAEGSRTSLRQRRKREQRAKSEGITAAYPVDETALAITRREVVTWLTTYPIVNESTHYAIVMDPIRGKPIWVRRYNAMESK</sequence>
<name>A0A9W9IS35_9EURO</name>
<gene>
    <name evidence="5" type="ORF">N7492_000618</name>
</gene>
<dbReference type="EMBL" id="JAPQKO010000001">
    <property type="protein sequence ID" value="KAJ5183002.1"/>
    <property type="molecule type" value="Genomic_DNA"/>
</dbReference>
<feature type="region of interest" description="Disordered" evidence="2">
    <location>
        <begin position="345"/>
        <end position="377"/>
    </location>
</feature>
<dbReference type="AlphaFoldDB" id="A0A9W9IS35"/>
<evidence type="ECO:0000256" key="1">
    <source>
        <dbReference type="ARBA" id="ARBA00011891"/>
    </source>
</evidence>
<accession>A0A9W9IS35</accession>
<protein>
    <recommendedName>
        <fullName evidence="1">ceramidase</fullName>
        <ecNumber evidence="1">3.5.1.23</ecNumber>
    </recommendedName>
</protein>
<reference evidence="5" key="1">
    <citation type="submission" date="2022-11" db="EMBL/GenBank/DDBJ databases">
        <authorList>
            <person name="Petersen C."/>
        </authorList>
    </citation>
    <scope>NUCLEOTIDE SEQUENCE</scope>
    <source>
        <strain evidence="5">IBT 21917</strain>
    </source>
</reference>
<keyword evidence="3" id="KW-0812">Transmembrane</keyword>
<dbReference type="PANTHER" id="PTHR28583">
    <property type="entry name" value="ACID AMIDASE"/>
    <property type="match status" value="1"/>
</dbReference>
<dbReference type="GO" id="GO:0017040">
    <property type="term" value="F:N-acylsphingosine amidohydrolase activity"/>
    <property type="evidence" value="ECO:0007669"/>
    <property type="project" value="UniProtKB-EC"/>
</dbReference>
<reference evidence="5" key="2">
    <citation type="journal article" date="2023" name="IMA Fungus">
        <title>Comparative genomic study of the Penicillium genus elucidates a diverse pangenome and 15 lateral gene transfer events.</title>
        <authorList>
            <person name="Petersen C."/>
            <person name="Sorensen T."/>
            <person name="Nielsen M.R."/>
            <person name="Sondergaard T.E."/>
            <person name="Sorensen J.L."/>
            <person name="Fitzpatrick D.A."/>
            <person name="Frisvad J.C."/>
            <person name="Nielsen K.L."/>
        </authorList>
    </citation>
    <scope>NUCLEOTIDE SEQUENCE</scope>
    <source>
        <strain evidence="5">IBT 21917</strain>
    </source>
</reference>
<evidence type="ECO:0000313" key="5">
    <source>
        <dbReference type="EMBL" id="KAJ5183002.1"/>
    </source>
</evidence>
<evidence type="ECO:0000259" key="4">
    <source>
        <dbReference type="Pfam" id="PF15508"/>
    </source>
</evidence>